<name>A0A2T0SWA0_9BACT</name>
<reference evidence="2 3" key="1">
    <citation type="submission" date="2018-03" db="EMBL/GenBank/DDBJ databases">
        <title>Genomic Encyclopedia of Archaeal and Bacterial Type Strains, Phase II (KMG-II): from individual species to whole genera.</title>
        <authorList>
            <person name="Goeker M."/>
        </authorList>
    </citation>
    <scope>NUCLEOTIDE SEQUENCE [LARGE SCALE GENOMIC DNA]</scope>
    <source>
        <strain evidence="2 3">DSM 28354</strain>
    </source>
</reference>
<dbReference type="EMBL" id="PVTE01000010">
    <property type="protein sequence ID" value="PRY37643.1"/>
    <property type="molecule type" value="Genomic_DNA"/>
</dbReference>
<accession>A0A2T0SWA0</accession>
<evidence type="ECO:0000313" key="3">
    <source>
        <dbReference type="Proteomes" id="UP000238375"/>
    </source>
</evidence>
<gene>
    <name evidence="2" type="ORF">CLV58_110113</name>
</gene>
<evidence type="ECO:0008006" key="4">
    <source>
        <dbReference type="Google" id="ProtNLM"/>
    </source>
</evidence>
<evidence type="ECO:0000313" key="2">
    <source>
        <dbReference type="EMBL" id="PRY37643.1"/>
    </source>
</evidence>
<keyword evidence="3" id="KW-1185">Reference proteome</keyword>
<sequence length="540" mass="57604">MRHTIFTTALLLSVAQLTYGQDTPAAYADATYQYSENTLNGTARFRGLGGNQAALGGDASNLFGNPAGLGFYNRSELSISPSFNGVNNRSSYLGSQTTGTQGNVSIGQFSVVFSGRDNGPENRRVRRSNFGISYSQALNFQNYINAVGINQNRNSSILQTYVNEANAGDNNNPNGYTGAAINNLYDFNSNQAANSAAAAYQLYLIDPTGVVGQNASGQIFGPPYARADANTAKQQQATISRSGASSQWTLAYAGNFDDKFYIGGSLGITRLRFNSTYAFTETPINGTAFNNYVQTNTLTVTGTGINATLGIIYKLVPEVQVGATIVSPTFSSVREQFQQSLSASPRDPNIINPPNGPTPPGSVAVVTGNDNFPYSMQTPFRATGGATVFLGKAGFLTATAEYVGYGGMRARTTAFNDVQTNNQFRSDVTREVQATYKSVVNLRAGAEFRAGIARVRAGVGYLPSAYVFDLDRVPRADRSKLLVSAGLGVRNDRFFADLSGSYLTYSSGFTPYSLPSDANTPTVLTSNRGTNVTLSVGTFF</sequence>
<feature type="region of interest" description="Disordered" evidence="1">
    <location>
        <begin position="341"/>
        <end position="361"/>
    </location>
</feature>
<protein>
    <recommendedName>
        <fullName evidence="4">Long-subunit fatty acid transport protein</fullName>
    </recommendedName>
</protein>
<dbReference type="Gene3D" id="2.40.160.60">
    <property type="entry name" value="Outer membrane protein transport protein (OMPP1/FadL/TodX)"/>
    <property type="match status" value="1"/>
</dbReference>
<dbReference type="AlphaFoldDB" id="A0A2T0SWA0"/>
<proteinExistence type="predicted"/>
<evidence type="ECO:0000256" key="1">
    <source>
        <dbReference type="SAM" id="MobiDB-lite"/>
    </source>
</evidence>
<dbReference type="RefSeq" id="WP_106138363.1">
    <property type="nucleotide sequence ID" value="NZ_PVTE01000010.1"/>
</dbReference>
<dbReference type="Proteomes" id="UP000238375">
    <property type="component" value="Unassembled WGS sequence"/>
</dbReference>
<comment type="caution">
    <text evidence="2">The sequence shown here is derived from an EMBL/GenBank/DDBJ whole genome shotgun (WGS) entry which is preliminary data.</text>
</comment>
<organism evidence="2 3">
    <name type="scientific">Spirosoma oryzae</name>
    <dbReference type="NCBI Taxonomy" id="1469603"/>
    <lineage>
        <taxon>Bacteria</taxon>
        <taxon>Pseudomonadati</taxon>
        <taxon>Bacteroidota</taxon>
        <taxon>Cytophagia</taxon>
        <taxon>Cytophagales</taxon>
        <taxon>Cytophagaceae</taxon>
        <taxon>Spirosoma</taxon>
    </lineage>
</organism>
<dbReference type="OrthoDB" id="9765571at2"/>